<reference evidence="11" key="1">
    <citation type="submission" date="2022-07" db="EMBL/GenBank/DDBJ databases">
        <title>Parvularcula maris sp. nov., an algicidal bacterium isolated from seawater.</title>
        <authorList>
            <person name="Li F."/>
        </authorList>
    </citation>
    <scope>NUCLEOTIDE SEQUENCE</scope>
    <source>
        <strain evidence="11">BGMRC 0090</strain>
    </source>
</reference>
<evidence type="ECO:0000256" key="3">
    <source>
        <dbReference type="ARBA" id="ARBA00022605"/>
    </source>
</evidence>
<keyword evidence="12" id="KW-1185">Reference proteome</keyword>
<dbReference type="GO" id="GO:0009094">
    <property type="term" value="P:L-phenylalanine biosynthetic process"/>
    <property type="evidence" value="ECO:0007669"/>
    <property type="project" value="UniProtKB-KW"/>
</dbReference>
<dbReference type="Pfam" id="PF00800">
    <property type="entry name" value="PDT"/>
    <property type="match status" value="1"/>
</dbReference>
<dbReference type="NCBIfam" id="NF008866">
    <property type="entry name" value="PRK11899.1"/>
    <property type="match status" value="1"/>
</dbReference>
<dbReference type="PROSITE" id="PS51671">
    <property type="entry name" value="ACT"/>
    <property type="match status" value="1"/>
</dbReference>
<comment type="pathway">
    <text evidence="1">Amino-acid biosynthesis; L-phenylalanine biosynthesis; phenylpyruvate from prephenate: step 1/1.</text>
</comment>
<dbReference type="EMBL" id="JANIBC010000015">
    <property type="protein sequence ID" value="MCQ8186279.1"/>
    <property type="molecule type" value="Genomic_DNA"/>
</dbReference>
<evidence type="ECO:0000313" key="12">
    <source>
        <dbReference type="Proteomes" id="UP001142610"/>
    </source>
</evidence>
<dbReference type="RefSeq" id="WP_256620186.1">
    <property type="nucleotide sequence ID" value="NZ_JANIBC010000015.1"/>
</dbReference>
<dbReference type="PANTHER" id="PTHR21022:SF19">
    <property type="entry name" value="PREPHENATE DEHYDRATASE-RELATED"/>
    <property type="match status" value="1"/>
</dbReference>
<evidence type="ECO:0000256" key="7">
    <source>
        <dbReference type="ARBA" id="ARBA00047848"/>
    </source>
</evidence>
<evidence type="ECO:0000259" key="10">
    <source>
        <dbReference type="PROSITE" id="PS51671"/>
    </source>
</evidence>
<dbReference type="EC" id="4.2.1.51" evidence="2"/>
<keyword evidence="6 11" id="KW-0456">Lyase</keyword>
<evidence type="ECO:0000256" key="4">
    <source>
        <dbReference type="ARBA" id="ARBA00023141"/>
    </source>
</evidence>
<dbReference type="InterPro" id="IPR008242">
    <property type="entry name" value="Chor_mutase/pphenate_deHydtase"/>
</dbReference>
<organism evidence="11 12">
    <name type="scientific">Parvularcula maris</name>
    <dbReference type="NCBI Taxonomy" id="2965077"/>
    <lineage>
        <taxon>Bacteria</taxon>
        <taxon>Pseudomonadati</taxon>
        <taxon>Pseudomonadota</taxon>
        <taxon>Alphaproteobacteria</taxon>
        <taxon>Parvularculales</taxon>
        <taxon>Parvularculaceae</taxon>
        <taxon>Parvularcula</taxon>
    </lineage>
</organism>
<dbReference type="PROSITE" id="PS00857">
    <property type="entry name" value="PREPHENATE_DEHYDR_1"/>
    <property type="match status" value="1"/>
</dbReference>
<keyword evidence="5" id="KW-0584">Phenylalanine biosynthesis</keyword>
<comment type="caution">
    <text evidence="11">The sequence shown here is derived from an EMBL/GenBank/DDBJ whole genome shotgun (WGS) entry which is preliminary data.</text>
</comment>
<dbReference type="Proteomes" id="UP001142610">
    <property type="component" value="Unassembled WGS sequence"/>
</dbReference>
<dbReference type="CDD" id="cd13631">
    <property type="entry name" value="PBP2_Ct-PDT_like"/>
    <property type="match status" value="1"/>
</dbReference>
<proteinExistence type="predicted"/>
<dbReference type="InterPro" id="IPR001086">
    <property type="entry name" value="Preph_deHydtase"/>
</dbReference>
<dbReference type="PANTHER" id="PTHR21022">
    <property type="entry name" value="PREPHENATE DEHYDRATASE P PROTEIN"/>
    <property type="match status" value="1"/>
</dbReference>
<accession>A0A9X2LB78</accession>
<dbReference type="AlphaFoldDB" id="A0A9X2LB78"/>
<dbReference type="InterPro" id="IPR018528">
    <property type="entry name" value="Preph_deHydtase_CS"/>
</dbReference>
<feature type="domain" description="Prephenate dehydratase" evidence="9">
    <location>
        <begin position="2"/>
        <end position="177"/>
    </location>
</feature>
<sequence>MKIAYQGEPGAFSELCCQAHAPAYEPVPHPTFDAVFGAVTGGSCEAAMVPVENSLAGRVDDVYRLLPDRKLSIVAEHFLPVHMQLMTLPGADPKALRTVRSHPMALSQCRRTIRARGLIPDAARDTAGAARELRDDHDPSVAVIAPRSAAERYGLTIIEPDCQDADRNVTRFLRLVPEAETSEAWPKRGRSPMLTSFVFRVRNIPAALYKALGGFATNGVNLTKLESYQEDASFEATRFQVEAEGHPDDPAMQRALEELTYFTADRKILGVFAADPYRLQRMEGEGV</sequence>
<gene>
    <name evidence="11" type="ORF">NOG11_12895</name>
</gene>
<evidence type="ECO:0000259" key="9">
    <source>
        <dbReference type="PROSITE" id="PS51171"/>
    </source>
</evidence>
<comment type="catalytic activity">
    <reaction evidence="7">
        <text>prephenate + H(+) = 3-phenylpyruvate + CO2 + H2O</text>
        <dbReference type="Rhea" id="RHEA:21648"/>
        <dbReference type="ChEBI" id="CHEBI:15377"/>
        <dbReference type="ChEBI" id="CHEBI:15378"/>
        <dbReference type="ChEBI" id="CHEBI:16526"/>
        <dbReference type="ChEBI" id="CHEBI:18005"/>
        <dbReference type="ChEBI" id="CHEBI:29934"/>
        <dbReference type="EC" id="4.2.1.51"/>
    </reaction>
</comment>
<evidence type="ECO:0000313" key="11">
    <source>
        <dbReference type="EMBL" id="MCQ8186279.1"/>
    </source>
</evidence>
<name>A0A9X2LB78_9PROT</name>
<dbReference type="PIRSF" id="PIRSF001500">
    <property type="entry name" value="Chor_mut_pdt_Ppr"/>
    <property type="match status" value="1"/>
</dbReference>
<evidence type="ECO:0000256" key="1">
    <source>
        <dbReference type="ARBA" id="ARBA00004741"/>
    </source>
</evidence>
<dbReference type="GO" id="GO:0004664">
    <property type="term" value="F:prephenate dehydratase activity"/>
    <property type="evidence" value="ECO:0007669"/>
    <property type="project" value="UniProtKB-EC"/>
</dbReference>
<dbReference type="Gene3D" id="3.40.190.10">
    <property type="entry name" value="Periplasmic binding protein-like II"/>
    <property type="match status" value="2"/>
</dbReference>
<dbReference type="SUPFAM" id="SSF55021">
    <property type="entry name" value="ACT-like"/>
    <property type="match status" value="1"/>
</dbReference>
<protein>
    <recommendedName>
        <fullName evidence="2">prephenate dehydratase</fullName>
        <ecNumber evidence="2">4.2.1.51</ecNumber>
    </recommendedName>
</protein>
<dbReference type="Gene3D" id="3.30.70.260">
    <property type="match status" value="1"/>
</dbReference>
<dbReference type="SUPFAM" id="SSF53850">
    <property type="entry name" value="Periplasmic binding protein-like II"/>
    <property type="match status" value="1"/>
</dbReference>
<evidence type="ECO:0000256" key="8">
    <source>
        <dbReference type="PIRSR" id="PIRSR001500-2"/>
    </source>
</evidence>
<keyword evidence="3" id="KW-0028">Amino-acid biosynthesis</keyword>
<dbReference type="CDD" id="cd04905">
    <property type="entry name" value="ACT_CM-PDT"/>
    <property type="match status" value="1"/>
</dbReference>
<dbReference type="GO" id="GO:0005737">
    <property type="term" value="C:cytoplasm"/>
    <property type="evidence" value="ECO:0007669"/>
    <property type="project" value="TreeGrafter"/>
</dbReference>
<keyword evidence="4" id="KW-0057">Aromatic amino acid biosynthesis</keyword>
<evidence type="ECO:0000256" key="5">
    <source>
        <dbReference type="ARBA" id="ARBA00023222"/>
    </source>
</evidence>
<dbReference type="InterPro" id="IPR045865">
    <property type="entry name" value="ACT-like_dom_sf"/>
</dbReference>
<feature type="site" description="Essential for prephenate dehydratase activity" evidence="8">
    <location>
        <position position="170"/>
    </location>
</feature>
<dbReference type="PROSITE" id="PS51171">
    <property type="entry name" value="PREPHENATE_DEHYDR_3"/>
    <property type="match status" value="1"/>
</dbReference>
<feature type="domain" description="ACT" evidence="10">
    <location>
        <begin position="196"/>
        <end position="273"/>
    </location>
</feature>
<evidence type="ECO:0000256" key="2">
    <source>
        <dbReference type="ARBA" id="ARBA00013147"/>
    </source>
</evidence>
<dbReference type="InterPro" id="IPR002912">
    <property type="entry name" value="ACT_dom"/>
</dbReference>
<evidence type="ECO:0000256" key="6">
    <source>
        <dbReference type="ARBA" id="ARBA00023239"/>
    </source>
</evidence>